<feature type="region of interest" description="Disordered" evidence="1">
    <location>
        <begin position="105"/>
        <end position="144"/>
    </location>
</feature>
<evidence type="ECO:0000256" key="1">
    <source>
        <dbReference type="SAM" id="MobiDB-lite"/>
    </source>
</evidence>
<feature type="region of interest" description="Disordered" evidence="1">
    <location>
        <begin position="1"/>
        <end position="84"/>
    </location>
</feature>
<organism evidence="2 3">
    <name type="scientific">Alienimonas chondri</name>
    <dbReference type="NCBI Taxonomy" id="2681879"/>
    <lineage>
        <taxon>Bacteria</taxon>
        <taxon>Pseudomonadati</taxon>
        <taxon>Planctomycetota</taxon>
        <taxon>Planctomycetia</taxon>
        <taxon>Planctomycetales</taxon>
        <taxon>Planctomycetaceae</taxon>
        <taxon>Alienimonas</taxon>
    </lineage>
</organism>
<gene>
    <name evidence="2" type="ORF">LzC2_19230</name>
</gene>
<reference evidence="2 3" key="1">
    <citation type="journal article" date="2020" name="Syst. Appl. Microbiol.">
        <title>Alienimonas chondri sp. nov., a novel planctomycete isolated from the biofilm of the red alga Chondrus crispus.</title>
        <authorList>
            <person name="Vitorino I."/>
            <person name="Albuquerque L."/>
            <person name="Wiegand S."/>
            <person name="Kallscheuer N."/>
            <person name="da Costa M.S."/>
            <person name="Lobo-da-Cunha A."/>
            <person name="Jogler C."/>
            <person name="Lage O.M."/>
        </authorList>
    </citation>
    <scope>NUCLEOTIDE SEQUENCE [LARGE SCALE GENOMIC DNA]</scope>
    <source>
        <strain evidence="2 3">LzC2</strain>
    </source>
</reference>
<dbReference type="EMBL" id="WTPX01000051">
    <property type="protein sequence ID" value="NNJ25848.1"/>
    <property type="molecule type" value="Genomic_DNA"/>
</dbReference>
<sequence>MRIEGAHADPASAGVDPGEEAIEQSGGPDHAVGRQQTGDGGDRRVQRDVSDGQSVRAEGEVGGVRGAGGEMQRHPHLDGFAGTGAAPLREDLRVAGMLHAGGREGGFVERRRDDPVGVAGETQIRGGRQPIMGGSPSVGADETGRHVASDAARRIETADGVLRAVEQARPAWHLFHRDSFRPRHAGGASEDRGVADHGGSTAGRRPRIGHRGRDDFRAHAGHVPESQQEPRERHRGLRGAVEGTRKEP</sequence>
<comment type="caution">
    <text evidence="2">The sequence shown here is derived from an EMBL/GenBank/DDBJ whole genome shotgun (WGS) entry which is preliminary data.</text>
</comment>
<feature type="compositionally biased region" description="Basic and acidic residues" evidence="1">
    <location>
        <begin position="40"/>
        <end position="50"/>
    </location>
</feature>
<feature type="region of interest" description="Disordered" evidence="1">
    <location>
        <begin position="181"/>
        <end position="248"/>
    </location>
</feature>
<protein>
    <submittedName>
        <fullName evidence="2">Uncharacterized protein</fullName>
    </submittedName>
</protein>
<dbReference type="Proteomes" id="UP000609651">
    <property type="component" value="Unassembled WGS sequence"/>
</dbReference>
<evidence type="ECO:0000313" key="2">
    <source>
        <dbReference type="EMBL" id="NNJ25848.1"/>
    </source>
</evidence>
<evidence type="ECO:0000313" key="3">
    <source>
        <dbReference type="Proteomes" id="UP000609651"/>
    </source>
</evidence>
<feature type="compositionally biased region" description="Basic and acidic residues" evidence="1">
    <location>
        <begin position="106"/>
        <end position="115"/>
    </location>
</feature>
<accession>A0ABX1VDH4</accession>
<feature type="compositionally biased region" description="Gly residues" evidence="1">
    <location>
        <begin position="60"/>
        <end position="69"/>
    </location>
</feature>
<keyword evidence="3" id="KW-1185">Reference proteome</keyword>
<name>A0ABX1VDH4_9PLAN</name>
<proteinExistence type="predicted"/>